<evidence type="ECO:0000313" key="1">
    <source>
        <dbReference type="EMBL" id="BFP67277.1"/>
    </source>
</evidence>
<name>A0AB33KU86_9FLAO</name>
<dbReference type="EMBL" id="AP035888">
    <property type="protein sequence ID" value="BFP67277.1"/>
    <property type="molecule type" value="Genomic_DNA"/>
</dbReference>
<organism evidence="1">
    <name type="scientific">Tenacibaculum sp. Pbs-1</name>
    <dbReference type="NCBI Taxonomy" id="3238748"/>
    <lineage>
        <taxon>Bacteria</taxon>
        <taxon>Pseudomonadati</taxon>
        <taxon>Bacteroidota</taxon>
        <taxon>Flavobacteriia</taxon>
        <taxon>Flavobacteriales</taxon>
        <taxon>Flavobacteriaceae</taxon>
        <taxon>Tenacibaculum</taxon>
    </lineage>
</organism>
<evidence type="ECO:0008006" key="2">
    <source>
        <dbReference type="Google" id="ProtNLM"/>
    </source>
</evidence>
<reference evidence="1" key="1">
    <citation type="submission" date="2024-08" db="EMBL/GenBank/DDBJ databases">
        <title>Whole genome sequence of Tenacibaculum sp. strain pbs-1 associated with black-spot shell disease in Akoya pearl oysters.</title>
        <authorList>
            <person name="Sakatoku A."/>
            <person name="Suzuki T."/>
            <person name="Hatano K."/>
            <person name="Seki M."/>
            <person name="Tanaka D."/>
            <person name="Nakamura S."/>
            <person name="Suzuki N."/>
            <person name="Isshiki T."/>
        </authorList>
    </citation>
    <scope>NUCLEOTIDE SEQUENCE</scope>
    <source>
        <strain evidence="1">Pbs-1</strain>
    </source>
</reference>
<gene>
    <name evidence="1" type="ORF">Pbs1_06200</name>
</gene>
<dbReference type="AlphaFoldDB" id="A0AB33KU86"/>
<accession>A0AB33KU86</accession>
<proteinExistence type="predicted"/>
<sequence length="289" mass="34656">MINSKDNIYIISYKYFKIKNKLMNIYFRLTFLTCLIVNLSSCGHEKIEDDKYPNLPYFPKTNDTKIKFQKINFNPTGFYRLDDTYFKIANSESYPKDLHIFYYKKDLITKTDSILLKEGFNFIDESGFLYNSVYETNIDKYDINHEVTKINIKTGERKKIEYHKYNYGKEYQNIFDLNKEYEKQLTHLPDSLIKHVRFNRIDSVESEIRKKFKTNIIKGLQKTTKIGLNSRDNSYLLQYKNKEVIVKEVPYMNNDTKDDEGLIGLLESYTQYNNLKPIILEKNNRLKYF</sequence>
<protein>
    <recommendedName>
        <fullName evidence="2">Lipoprotein</fullName>
    </recommendedName>
</protein>